<accession>A0ABU3N5D1</accession>
<keyword evidence="1" id="KW-0812">Transmembrane</keyword>
<feature type="transmembrane region" description="Helical" evidence="1">
    <location>
        <begin position="196"/>
        <end position="216"/>
    </location>
</feature>
<feature type="transmembrane region" description="Helical" evidence="1">
    <location>
        <begin position="252"/>
        <end position="272"/>
    </location>
</feature>
<protein>
    <recommendedName>
        <fullName evidence="4">DUF2029 domain-containing protein</fullName>
    </recommendedName>
</protein>
<organism evidence="3">
    <name type="scientific">Sphingomonas psychrotolerans</name>
    <dbReference type="NCBI Taxonomy" id="1327635"/>
    <lineage>
        <taxon>Bacteria</taxon>
        <taxon>Pseudomonadati</taxon>
        <taxon>Pseudomonadota</taxon>
        <taxon>Alphaproteobacteria</taxon>
        <taxon>Sphingomonadales</taxon>
        <taxon>Sphingomonadaceae</taxon>
        <taxon>Sphingomonas</taxon>
    </lineage>
</organism>
<reference evidence="3" key="1">
    <citation type="submission" date="2022-04" db="EMBL/GenBank/DDBJ databases">
        <title>Tomato heritable bacteria conferring resistance against bacterial wilt.</title>
        <authorList>
            <person name="Yin J."/>
        </authorList>
    </citation>
    <scope>NUCLEOTIDE SEQUENCE</scope>
    <source>
        <strain evidence="3">Cra20</strain>
    </source>
</reference>
<comment type="caution">
    <text evidence="3">The sequence shown here is derived from an EMBL/GenBank/DDBJ whole genome shotgun (WGS) entry which is preliminary data.</text>
</comment>
<proteinExistence type="predicted"/>
<evidence type="ECO:0000256" key="1">
    <source>
        <dbReference type="SAM" id="Phobius"/>
    </source>
</evidence>
<sequence length="341" mass="36535">MVLLLICLTALTAPDPAAVAAGTAASQSDQTDLMVYEKIVAGVKGGGDYYTVATDTLRAGGYPLRPFFTVRLPSLAVVQAALPDWGPAALLYLLAAYVGMVWGLRLSEALPRTLPRVAALLLLIGSMLAFLQADLVAFHEIWAGLLIALSLGLRRPGRWVEPVAFGLVAMLIRETAALYVVVMLVLAWRDGERREVLGWLAALVLFAAALAAHAWAVTGVTGPHDPASPGWSGLLGFGFFVKSLSLATALQLLPPAAAALIVGLALFGWAAWDDPLGWRMFVTLAAYAALIGLFARSDNFYWALMVAPVFLAGLVFVPDGLRDLFRPTLDRRRITVTRVTR</sequence>
<feature type="transmembrane region" description="Helical" evidence="1">
    <location>
        <begin position="300"/>
        <end position="317"/>
    </location>
</feature>
<keyword evidence="1" id="KW-1133">Transmembrane helix</keyword>
<evidence type="ECO:0008006" key="4">
    <source>
        <dbReference type="Google" id="ProtNLM"/>
    </source>
</evidence>
<dbReference type="EMBL" id="JALMLT010000003">
    <property type="protein sequence ID" value="MDT8759747.1"/>
    <property type="molecule type" value="Genomic_DNA"/>
</dbReference>
<evidence type="ECO:0000256" key="2">
    <source>
        <dbReference type="SAM" id="SignalP"/>
    </source>
</evidence>
<feature type="signal peptide" evidence="2">
    <location>
        <begin position="1"/>
        <end position="20"/>
    </location>
</feature>
<feature type="transmembrane region" description="Helical" evidence="1">
    <location>
        <begin position="118"/>
        <end position="151"/>
    </location>
</feature>
<keyword evidence="1" id="KW-0472">Membrane</keyword>
<keyword evidence="2" id="KW-0732">Signal</keyword>
<feature type="transmembrane region" description="Helical" evidence="1">
    <location>
        <begin position="85"/>
        <end position="106"/>
    </location>
</feature>
<feature type="transmembrane region" description="Helical" evidence="1">
    <location>
        <begin position="163"/>
        <end position="187"/>
    </location>
</feature>
<evidence type="ECO:0000313" key="3">
    <source>
        <dbReference type="EMBL" id="MDT8759747.1"/>
    </source>
</evidence>
<gene>
    <name evidence="3" type="ORF">MZO42_13675</name>
</gene>
<feature type="transmembrane region" description="Helical" evidence="1">
    <location>
        <begin position="278"/>
        <end position="295"/>
    </location>
</feature>
<name>A0ABU3N5D1_9SPHN</name>
<feature type="chain" id="PRO_5046511203" description="DUF2029 domain-containing protein" evidence="2">
    <location>
        <begin position="21"/>
        <end position="341"/>
    </location>
</feature>